<organism evidence="1 2">
    <name type="scientific">Lactuca saligna</name>
    <name type="common">Willowleaf lettuce</name>
    <dbReference type="NCBI Taxonomy" id="75948"/>
    <lineage>
        <taxon>Eukaryota</taxon>
        <taxon>Viridiplantae</taxon>
        <taxon>Streptophyta</taxon>
        <taxon>Embryophyta</taxon>
        <taxon>Tracheophyta</taxon>
        <taxon>Spermatophyta</taxon>
        <taxon>Magnoliopsida</taxon>
        <taxon>eudicotyledons</taxon>
        <taxon>Gunneridae</taxon>
        <taxon>Pentapetalae</taxon>
        <taxon>asterids</taxon>
        <taxon>campanulids</taxon>
        <taxon>Asterales</taxon>
        <taxon>Asteraceae</taxon>
        <taxon>Cichorioideae</taxon>
        <taxon>Cichorieae</taxon>
        <taxon>Lactucinae</taxon>
        <taxon>Lactuca</taxon>
    </lineage>
</organism>
<sequence length="124" mass="13787">MSMATSNDSNNSRGTELLGVLISNSSTCDVNDYNNDDFFDSCTSIHREMVTTTPPGGFSATHDVQRCSNGDFSMAELAGDMVAIQRRYRWRSILTEQLGKEKENKGTFMWSLEAAANRNKVEFG</sequence>
<proteinExistence type="predicted"/>
<protein>
    <submittedName>
        <fullName evidence="1">Uncharacterized protein</fullName>
    </submittedName>
</protein>
<evidence type="ECO:0000313" key="2">
    <source>
        <dbReference type="Proteomes" id="UP001177003"/>
    </source>
</evidence>
<dbReference type="EMBL" id="OX465086">
    <property type="protein sequence ID" value="CAI9264113.1"/>
    <property type="molecule type" value="Genomic_DNA"/>
</dbReference>
<evidence type="ECO:0000313" key="1">
    <source>
        <dbReference type="EMBL" id="CAI9264113.1"/>
    </source>
</evidence>
<gene>
    <name evidence="1" type="ORF">LSALG_LOCUS4779</name>
</gene>
<reference evidence="1" key="1">
    <citation type="submission" date="2023-04" db="EMBL/GenBank/DDBJ databases">
        <authorList>
            <person name="Vijverberg K."/>
            <person name="Xiong W."/>
            <person name="Schranz E."/>
        </authorList>
    </citation>
    <scope>NUCLEOTIDE SEQUENCE</scope>
</reference>
<keyword evidence="2" id="KW-1185">Reference proteome</keyword>
<dbReference type="AlphaFoldDB" id="A0AA35V8G4"/>
<name>A0AA35V8G4_LACSI</name>
<dbReference type="Proteomes" id="UP001177003">
    <property type="component" value="Chromosome 0"/>
</dbReference>
<accession>A0AA35V8G4</accession>